<dbReference type="Gene3D" id="3.40.630.40">
    <property type="entry name" value="Zn-dependent exopeptidases"/>
    <property type="match status" value="1"/>
</dbReference>
<dbReference type="EMBL" id="CP021434">
    <property type="protein sequence ID" value="ARU59772.1"/>
    <property type="molecule type" value="Genomic_DNA"/>
</dbReference>
<dbReference type="GO" id="GO:0030288">
    <property type="term" value="C:outer membrane-bounded periplasmic space"/>
    <property type="evidence" value="ECO:0007669"/>
    <property type="project" value="TreeGrafter"/>
</dbReference>
<dbReference type="Proteomes" id="UP000195437">
    <property type="component" value="Chromosome"/>
</dbReference>
<dbReference type="AlphaFoldDB" id="A0A1Y0IH27"/>
<accession>A0A1Y0IH27</accession>
<dbReference type="KEGG" id="tum:CBW65_00940"/>
<dbReference type="RefSeq" id="WP_087455160.1">
    <property type="nucleotide sequence ID" value="NZ_CP021434.1"/>
</dbReference>
<dbReference type="GO" id="GO:0008745">
    <property type="term" value="F:N-acetylmuramoyl-L-alanine amidase activity"/>
    <property type="evidence" value="ECO:0007669"/>
    <property type="project" value="InterPro"/>
</dbReference>
<organism evidence="3 4">
    <name type="scientific">Tumebacillus avium</name>
    <dbReference type="NCBI Taxonomy" id="1903704"/>
    <lineage>
        <taxon>Bacteria</taxon>
        <taxon>Bacillati</taxon>
        <taxon>Bacillota</taxon>
        <taxon>Bacilli</taxon>
        <taxon>Bacillales</taxon>
        <taxon>Alicyclobacillaceae</taxon>
        <taxon>Tumebacillus</taxon>
    </lineage>
</organism>
<reference evidence="4" key="1">
    <citation type="submission" date="2017-05" db="EMBL/GenBank/DDBJ databases">
        <authorList>
            <person name="Sung H."/>
        </authorList>
    </citation>
    <scope>NUCLEOTIDE SEQUENCE [LARGE SCALE GENOMIC DNA]</scope>
    <source>
        <strain evidence="4">AR23208</strain>
    </source>
</reference>
<keyword evidence="4" id="KW-1185">Reference proteome</keyword>
<evidence type="ECO:0000256" key="1">
    <source>
        <dbReference type="ARBA" id="ARBA00022801"/>
    </source>
</evidence>
<feature type="domain" description="MurNAc-LAA" evidence="2">
    <location>
        <begin position="68"/>
        <end position="179"/>
    </location>
</feature>
<gene>
    <name evidence="3" type="ORF">CBW65_00940</name>
</gene>
<dbReference type="Pfam" id="PF01520">
    <property type="entry name" value="Amidase_3"/>
    <property type="match status" value="1"/>
</dbReference>
<proteinExistence type="predicted"/>
<protein>
    <recommendedName>
        <fullName evidence="2">MurNAc-LAA domain-containing protein</fullName>
    </recommendedName>
</protein>
<dbReference type="InterPro" id="IPR002508">
    <property type="entry name" value="MurNAc-LAA_cat"/>
</dbReference>
<dbReference type="PANTHER" id="PTHR30404:SF0">
    <property type="entry name" value="N-ACETYLMURAMOYL-L-ALANINE AMIDASE AMIC"/>
    <property type="match status" value="1"/>
</dbReference>
<dbReference type="OrthoDB" id="9806267at2"/>
<dbReference type="InterPro" id="IPR050695">
    <property type="entry name" value="N-acetylmuramoyl_amidase_3"/>
</dbReference>
<dbReference type="GO" id="GO:0009253">
    <property type="term" value="P:peptidoglycan catabolic process"/>
    <property type="evidence" value="ECO:0007669"/>
    <property type="project" value="InterPro"/>
</dbReference>
<evidence type="ECO:0000259" key="2">
    <source>
        <dbReference type="SMART" id="SM00646"/>
    </source>
</evidence>
<evidence type="ECO:0000313" key="3">
    <source>
        <dbReference type="EMBL" id="ARU59772.1"/>
    </source>
</evidence>
<keyword evidence="1" id="KW-0378">Hydrolase</keyword>
<dbReference type="SMART" id="SM00646">
    <property type="entry name" value="Ami_3"/>
    <property type="match status" value="1"/>
</dbReference>
<dbReference type="CDD" id="cd02696">
    <property type="entry name" value="MurNAc-LAA"/>
    <property type="match status" value="1"/>
</dbReference>
<sequence length="189" mass="20834">MTFEKKQWHVVLDPGHGGTESGFTADGAEEKTINLAVCLRLQQLLETYGVDVLLTRTGDTDVPAMKRAELASAMEADLFVSWHCDYLEDAEVSGVSLWVSETADEHCMIEFEMIGDALVDVTQQIMLGVFQDSDKVLSMVNVPALMIRGAFMSSPRELELCKNPDFLQAQAQGAARGILKVLQKLSPIR</sequence>
<name>A0A1Y0IH27_9BACL</name>
<evidence type="ECO:0000313" key="4">
    <source>
        <dbReference type="Proteomes" id="UP000195437"/>
    </source>
</evidence>
<dbReference type="PANTHER" id="PTHR30404">
    <property type="entry name" value="N-ACETYLMURAMOYL-L-ALANINE AMIDASE"/>
    <property type="match status" value="1"/>
</dbReference>
<dbReference type="SUPFAM" id="SSF53187">
    <property type="entry name" value="Zn-dependent exopeptidases"/>
    <property type="match status" value="1"/>
</dbReference>